<evidence type="ECO:0000256" key="3">
    <source>
        <dbReference type="ARBA" id="ARBA00022617"/>
    </source>
</evidence>
<evidence type="ECO:0000313" key="10">
    <source>
        <dbReference type="Proteomes" id="UP000284375"/>
    </source>
</evidence>
<dbReference type="InterPro" id="IPR036396">
    <property type="entry name" value="Cyt_P450_sf"/>
</dbReference>
<gene>
    <name evidence="9" type="ORF">VSDG_03034</name>
</gene>
<evidence type="ECO:0000256" key="2">
    <source>
        <dbReference type="ARBA" id="ARBA00005179"/>
    </source>
</evidence>
<dbReference type="PRINTS" id="PR00385">
    <property type="entry name" value="P450"/>
</dbReference>
<dbReference type="InterPro" id="IPR001128">
    <property type="entry name" value="Cyt_P450"/>
</dbReference>
<comment type="pathway">
    <text evidence="2">Secondary metabolite biosynthesis.</text>
</comment>
<feature type="binding site" description="axial binding residue" evidence="8">
    <location>
        <position position="478"/>
    </location>
    <ligand>
        <name>heme</name>
        <dbReference type="ChEBI" id="CHEBI:30413"/>
    </ligand>
    <ligandPart>
        <name>Fe</name>
        <dbReference type="ChEBI" id="CHEBI:18248"/>
    </ligandPart>
</feature>
<dbReference type="GO" id="GO:0004497">
    <property type="term" value="F:monooxygenase activity"/>
    <property type="evidence" value="ECO:0007669"/>
    <property type="project" value="UniProtKB-KW"/>
</dbReference>
<dbReference type="InterPro" id="IPR002401">
    <property type="entry name" value="Cyt_P450_E_grp-I"/>
</dbReference>
<dbReference type="PANTHER" id="PTHR24305:SF107">
    <property type="entry name" value="P450, PUTATIVE (EUROFUNG)-RELATED"/>
    <property type="match status" value="1"/>
</dbReference>
<dbReference type="AlphaFoldDB" id="A0A423W8S7"/>
<dbReference type="GO" id="GO:0020037">
    <property type="term" value="F:heme binding"/>
    <property type="evidence" value="ECO:0007669"/>
    <property type="project" value="InterPro"/>
</dbReference>
<comment type="caution">
    <text evidence="9">The sequence shown here is derived from an EMBL/GenBank/DDBJ whole genome shotgun (WGS) entry which is preliminary data.</text>
</comment>
<keyword evidence="4 8" id="KW-0479">Metal-binding</keyword>
<comment type="cofactor">
    <cofactor evidence="1 8">
        <name>heme</name>
        <dbReference type="ChEBI" id="CHEBI:30413"/>
    </cofactor>
</comment>
<evidence type="ECO:0000256" key="4">
    <source>
        <dbReference type="ARBA" id="ARBA00022723"/>
    </source>
</evidence>
<dbReference type="GO" id="GO:0016705">
    <property type="term" value="F:oxidoreductase activity, acting on paired donors, with incorporation or reduction of molecular oxygen"/>
    <property type="evidence" value="ECO:0007669"/>
    <property type="project" value="InterPro"/>
</dbReference>
<dbReference type="Proteomes" id="UP000284375">
    <property type="component" value="Unassembled WGS sequence"/>
</dbReference>
<evidence type="ECO:0000313" key="9">
    <source>
        <dbReference type="EMBL" id="ROV99761.1"/>
    </source>
</evidence>
<evidence type="ECO:0000256" key="6">
    <source>
        <dbReference type="ARBA" id="ARBA00023004"/>
    </source>
</evidence>
<dbReference type="GO" id="GO:0005506">
    <property type="term" value="F:iron ion binding"/>
    <property type="evidence" value="ECO:0007669"/>
    <property type="project" value="InterPro"/>
</dbReference>
<keyword evidence="5" id="KW-0560">Oxidoreductase</keyword>
<name>A0A423W8S7_CYTCH</name>
<reference evidence="9 10" key="1">
    <citation type="submission" date="2015-09" db="EMBL/GenBank/DDBJ databases">
        <title>Host preference determinants of Valsa canker pathogens revealed by comparative genomics.</title>
        <authorList>
            <person name="Yin Z."/>
            <person name="Huang L."/>
        </authorList>
    </citation>
    <scope>NUCLEOTIDE SEQUENCE [LARGE SCALE GENOMIC DNA]</scope>
    <source>
        <strain evidence="9 10">YSFL</strain>
    </source>
</reference>
<evidence type="ECO:0000256" key="8">
    <source>
        <dbReference type="PIRSR" id="PIRSR602401-1"/>
    </source>
</evidence>
<dbReference type="Pfam" id="PF00067">
    <property type="entry name" value="p450"/>
    <property type="match status" value="1"/>
</dbReference>
<accession>A0A423W8S7</accession>
<dbReference type="CDD" id="cd11051">
    <property type="entry name" value="CYP59-like"/>
    <property type="match status" value="1"/>
</dbReference>
<keyword evidence="3 8" id="KW-0349">Heme</keyword>
<dbReference type="EMBL" id="LJZO01000010">
    <property type="protein sequence ID" value="ROV99761.1"/>
    <property type="molecule type" value="Genomic_DNA"/>
</dbReference>
<dbReference type="InterPro" id="IPR050121">
    <property type="entry name" value="Cytochrome_P450_monoxygenase"/>
</dbReference>
<sequence length="564" mass="64428">MAWLTILSTTGALLCTCLGYLVHIIYNHRRKIYELREQGVPMPREWSWITGHLPVLQKYLDGIPPDAAVAFAMRDLCEEFADTELFLMDFWPVYPPLFTVFGPEPINQICNKYNLPKTAIASQFMRPITGGPNLISMNGDEWKYWRSLFNPGFSTGAMLNNVSHIVDSVLVFREELIRMVGKGMFSLDELTTKLTMEVILKVTLDDDSHYQDSPNVLASALGRILSWHSFWDPRVLMHPFRPLVQWYNGRIMNNYIRRELERRFQETKAAHAADAHGMHGKAKAVKSVTTLALEAYMAETPETDILHKERLDERFAYYATCQIRLFLFAGTDTTATVLVYVYHMLAKHPEWLRKLRDEHDEVFGQDPDVAAGVLRESPSLLNNCKFTVAFIKEVLRIYGPAGTMRSGLPGFTVTDHQGIEQPMDYAGANILHQALHVNSRVWPRANEFLPERFLTGPEDDLHPDPAAYRPFEQGPRNCIGQTLVWNELRVAVILTCRDLEICDAYDDFDAKRESELGVVEKLKRMLFGHRIKTVHGERAYQTDSGGLHPANGYPCYVKWAKGDS</sequence>
<evidence type="ECO:0000256" key="5">
    <source>
        <dbReference type="ARBA" id="ARBA00023002"/>
    </source>
</evidence>
<keyword evidence="7" id="KW-0503">Monooxygenase</keyword>
<dbReference type="SUPFAM" id="SSF48264">
    <property type="entry name" value="Cytochrome P450"/>
    <property type="match status" value="1"/>
</dbReference>
<dbReference type="PANTHER" id="PTHR24305">
    <property type="entry name" value="CYTOCHROME P450"/>
    <property type="match status" value="1"/>
</dbReference>
<keyword evidence="10" id="KW-1185">Reference proteome</keyword>
<evidence type="ECO:0000256" key="7">
    <source>
        <dbReference type="ARBA" id="ARBA00023033"/>
    </source>
</evidence>
<protein>
    <recommendedName>
        <fullName evidence="11">Cytochrome P450</fullName>
    </recommendedName>
</protein>
<keyword evidence="6 8" id="KW-0408">Iron</keyword>
<dbReference type="Gene3D" id="1.10.630.10">
    <property type="entry name" value="Cytochrome P450"/>
    <property type="match status" value="1"/>
</dbReference>
<organism evidence="9 10">
    <name type="scientific">Cytospora chrysosperma</name>
    <name type="common">Cytospora canker fungus</name>
    <name type="synonym">Sphaeria chrysosperma</name>
    <dbReference type="NCBI Taxonomy" id="252740"/>
    <lineage>
        <taxon>Eukaryota</taxon>
        <taxon>Fungi</taxon>
        <taxon>Dikarya</taxon>
        <taxon>Ascomycota</taxon>
        <taxon>Pezizomycotina</taxon>
        <taxon>Sordariomycetes</taxon>
        <taxon>Sordariomycetidae</taxon>
        <taxon>Diaporthales</taxon>
        <taxon>Cytosporaceae</taxon>
        <taxon>Cytospora</taxon>
    </lineage>
</organism>
<dbReference type="STRING" id="252740.A0A423W8S7"/>
<dbReference type="OrthoDB" id="10029320at2759"/>
<dbReference type="PRINTS" id="PR00463">
    <property type="entry name" value="EP450I"/>
</dbReference>
<evidence type="ECO:0008006" key="11">
    <source>
        <dbReference type="Google" id="ProtNLM"/>
    </source>
</evidence>
<proteinExistence type="predicted"/>
<evidence type="ECO:0000256" key="1">
    <source>
        <dbReference type="ARBA" id="ARBA00001971"/>
    </source>
</evidence>